<feature type="compositionally biased region" description="Acidic residues" evidence="1">
    <location>
        <begin position="1"/>
        <end position="14"/>
    </location>
</feature>
<evidence type="ECO:0000256" key="1">
    <source>
        <dbReference type="SAM" id="MobiDB-lite"/>
    </source>
</evidence>
<accession>X1TE15</accession>
<proteinExistence type="predicted"/>
<sequence length="35" mass="3738">MSDEATQEVEETEEAGGLISKEEAINIAEEQGGSR</sequence>
<evidence type="ECO:0000313" key="2">
    <source>
        <dbReference type="EMBL" id="GAJ03494.1"/>
    </source>
</evidence>
<feature type="region of interest" description="Disordered" evidence="1">
    <location>
        <begin position="1"/>
        <end position="35"/>
    </location>
</feature>
<name>X1TE15_9ZZZZ</name>
<gene>
    <name evidence="2" type="ORF">S12H4_48278</name>
</gene>
<comment type="caution">
    <text evidence="2">The sequence shown here is derived from an EMBL/GenBank/DDBJ whole genome shotgun (WGS) entry which is preliminary data.</text>
</comment>
<protein>
    <submittedName>
        <fullName evidence="2">Uncharacterized protein</fullName>
    </submittedName>
</protein>
<dbReference type="AlphaFoldDB" id="X1TE15"/>
<dbReference type="EMBL" id="BARW01030155">
    <property type="protein sequence ID" value="GAJ03494.1"/>
    <property type="molecule type" value="Genomic_DNA"/>
</dbReference>
<feature type="non-terminal residue" evidence="2">
    <location>
        <position position="35"/>
    </location>
</feature>
<reference evidence="2" key="1">
    <citation type="journal article" date="2014" name="Front. Microbiol.">
        <title>High frequency of phylogenetically diverse reductive dehalogenase-homologous genes in deep subseafloor sedimentary metagenomes.</title>
        <authorList>
            <person name="Kawai M."/>
            <person name="Futagami T."/>
            <person name="Toyoda A."/>
            <person name="Takaki Y."/>
            <person name="Nishi S."/>
            <person name="Hori S."/>
            <person name="Arai W."/>
            <person name="Tsubouchi T."/>
            <person name="Morono Y."/>
            <person name="Uchiyama I."/>
            <person name="Ito T."/>
            <person name="Fujiyama A."/>
            <person name="Inagaki F."/>
            <person name="Takami H."/>
        </authorList>
    </citation>
    <scope>NUCLEOTIDE SEQUENCE</scope>
    <source>
        <strain evidence="2">Expedition CK06-06</strain>
    </source>
</reference>
<organism evidence="2">
    <name type="scientific">marine sediment metagenome</name>
    <dbReference type="NCBI Taxonomy" id="412755"/>
    <lineage>
        <taxon>unclassified sequences</taxon>
        <taxon>metagenomes</taxon>
        <taxon>ecological metagenomes</taxon>
    </lineage>
</organism>